<dbReference type="Gene3D" id="3.40.50.300">
    <property type="entry name" value="P-loop containing nucleotide triphosphate hydrolases"/>
    <property type="match status" value="1"/>
</dbReference>
<dbReference type="InterPro" id="IPR011990">
    <property type="entry name" value="TPR-like_helical_dom_sf"/>
</dbReference>
<dbReference type="CDD" id="cd06170">
    <property type="entry name" value="LuxR_C_like"/>
    <property type="match status" value="1"/>
</dbReference>
<accession>A0A8J3HXX8</accession>
<keyword evidence="6" id="KW-1185">Reference proteome</keyword>
<dbReference type="SUPFAM" id="SSF48452">
    <property type="entry name" value="TPR-like"/>
    <property type="match status" value="1"/>
</dbReference>
<evidence type="ECO:0000259" key="4">
    <source>
        <dbReference type="PROSITE" id="PS50043"/>
    </source>
</evidence>
<dbReference type="GO" id="GO:0003677">
    <property type="term" value="F:DNA binding"/>
    <property type="evidence" value="ECO:0007669"/>
    <property type="project" value="UniProtKB-KW"/>
</dbReference>
<dbReference type="Gene3D" id="1.10.10.10">
    <property type="entry name" value="Winged helix-like DNA-binding domain superfamily/Winged helix DNA-binding domain"/>
    <property type="match status" value="1"/>
</dbReference>
<comment type="caution">
    <text evidence="5">The sequence shown here is derived from an EMBL/GenBank/DDBJ whole genome shotgun (WGS) entry which is preliminary data.</text>
</comment>
<dbReference type="PRINTS" id="PR00038">
    <property type="entry name" value="HTHLUXR"/>
</dbReference>
<evidence type="ECO:0000313" key="6">
    <source>
        <dbReference type="Proteomes" id="UP000612362"/>
    </source>
</evidence>
<dbReference type="InterPro" id="IPR041617">
    <property type="entry name" value="TPR_MalT"/>
</dbReference>
<dbReference type="Proteomes" id="UP000612362">
    <property type="component" value="Unassembled WGS sequence"/>
</dbReference>
<evidence type="ECO:0000256" key="3">
    <source>
        <dbReference type="ARBA" id="ARBA00023163"/>
    </source>
</evidence>
<dbReference type="InterPro" id="IPR000792">
    <property type="entry name" value="Tscrpt_reg_LuxR_C"/>
</dbReference>
<dbReference type="SUPFAM" id="SSF52540">
    <property type="entry name" value="P-loop containing nucleoside triphosphate hydrolases"/>
    <property type="match status" value="1"/>
</dbReference>
<dbReference type="Gene3D" id="1.25.40.10">
    <property type="entry name" value="Tetratricopeptide repeat domain"/>
    <property type="match status" value="1"/>
</dbReference>
<dbReference type="Pfam" id="PF25873">
    <property type="entry name" value="WHD_MalT"/>
    <property type="match status" value="1"/>
</dbReference>
<feature type="domain" description="HTH luxR-type" evidence="4">
    <location>
        <begin position="929"/>
        <end position="994"/>
    </location>
</feature>
<dbReference type="InterPro" id="IPR036388">
    <property type="entry name" value="WH-like_DNA-bd_sf"/>
</dbReference>
<dbReference type="GO" id="GO:0006355">
    <property type="term" value="P:regulation of DNA-templated transcription"/>
    <property type="evidence" value="ECO:0007669"/>
    <property type="project" value="InterPro"/>
</dbReference>
<evidence type="ECO:0000256" key="1">
    <source>
        <dbReference type="ARBA" id="ARBA00023015"/>
    </source>
</evidence>
<dbReference type="PROSITE" id="PS50043">
    <property type="entry name" value="HTH_LUXR_2"/>
    <property type="match status" value="1"/>
</dbReference>
<keyword evidence="3" id="KW-0804">Transcription</keyword>
<dbReference type="Pfam" id="PF00196">
    <property type="entry name" value="GerE"/>
    <property type="match status" value="1"/>
</dbReference>
<dbReference type="PANTHER" id="PTHR44688">
    <property type="entry name" value="DNA-BINDING TRANSCRIPTIONAL ACTIVATOR DEVR_DOSR"/>
    <property type="match status" value="1"/>
</dbReference>
<dbReference type="RefSeq" id="WP_220195621.1">
    <property type="nucleotide sequence ID" value="NZ_BNJF01000002.1"/>
</dbReference>
<dbReference type="InterPro" id="IPR059106">
    <property type="entry name" value="WHD_MalT"/>
</dbReference>
<name>A0A8J3HXX8_9CHLR</name>
<dbReference type="GO" id="GO:0016887">
    <property type="term" value="F:ATP hydrolysis activity"/>
    <property type="evidence" value="ECO:0007669"/>
    <property type="project" value="InterPro"/>
</dbReference>
<protein>
    <submittedName>
        <fullName evidence="5">LuxR family transcriptional regulator</fullName>
    </submittedName>
</protein>
<dbReference type="InterPro" id="IPR049945">
    <property type="entry name" value="AAA_22"/>
</dbReference>
<gene>
    <name evidence="5" type="ORF">KSX_43950</name>
</gene>
<proteinExistence type="predicted"/>
<dbReference type="PROSITE" id="PS00622">
    <property type="entry name" value="HTH_LUXR_1"/>
    <property type="match status" value="1"/>
</dbReference>
<sequence length="996" mass="112695">MARTTPRVEQNKLVLPVDKSMPVTVGSRQWYAWLADEETGSFFFEDEAGSFTARKERRKRGGWYWIAYRSRGGKLHKTYIGRSEDMTSERLNQVTRHLASYQREEADGVRAQPLLNVKFTPPALSPYQGDLLERVILLERLNASLRAKLTLVTAPAGFGKTTLLDMWYEAYRQRYSKRRDIAWISLDERDNDPIRFWSAIWRALQREHSGSMRDLPSPIASLPQMTLETMVAALMNARQRGVLILDDYHLISNIQIHQGMQLLLDNLPPDMHLIIASRSEPPLTLGKFRMYGELVELRTEDLKLNLDELEQFFREIGGVPLTTDECALLHERTEGWIAGLRLATLALRGRREPTEVLAGFRGGQRDLFAYFAEEVFACQSAEIQRFLLYTSVLPLLTPELCSVILSDDDIDIQKSHEEKAWEQLASIERAGLFVVPLDDQGQCYRYHALFGEFLQAKLVRESQPGLIERLRIRAAAWYEQQGMVEEAIEYYLSARELQRAVLLIERIGEDVLWKRSEYKRLLTWLQQLPGMDDGQHPNLEAHYAWALLMSGQRDLKDVEALVTTIEERGEEEYRGDIAALRARIAAFNNDVPTVIEYSHQALQTLPASRALLRADIAFGLSGTMRDLDDSYRMFAESLHISQALGSLRPAMFSGRYLAATCIDQGRLAEADAILQQALSTAELRAGSRAPVSAIVHIGLAELLYEKNDLVASLRHALVGVELGERSGEIKAVLGGCYIQARIFAVRGEFERAWRELWKGERISAIGKVLWSQLIFAEIAVDLSLLQQDLDGAKRALGKIGINASSMIQRLTSSQHQECLTLAKVWLAEGKYRAVVALLSPLIKVALEEKRKKLVVQARAIQALAFAELGERERALNLLGEALTGTEEYTRLFLDLGEPMRALLAQHGHKREARHYVSRLLAAFEPNEDEKKDVSGLSEREYEVLHLVALGMSNQEIAESLVIALSTVKAHVRHICQKLDVQKRIQAVGKARELGLL</sequence>
<dbReference type="InterPro" id="IPR016032">
    <property type="entry name" value="Sig_transdc_resp-reg_C-effctor"/>
</dbReference>
<evidence type="ECO:0000313" key="5">
    <source>
        <dbReference type="EMBL" id="GHO46232.1"/>
    </source>
</evidence>
<dbReference type="EMBL" id="BNJF01000002">
    <property type="protein sequence ID" value="GHO46232.1"/>
    <property type="molecule type" value="Genomic_DNA"/>
</dbReference>
<dbReference type="Pfam" id="PF17874">
    <property type="entry name" value="TPR_MalT"/>
    <property type="match status" value="1"/>
</dbReference>
<dbReference type="SMART" id="SM00421">
    <property type="entry name" value="HTH_LUXR"/>
    <property type="match status" value="1"/>
</dbReference>
<organism evidence="5 6">
    <name type="scientific">Ktedonospora formicarum</name>
    <dbReference type="NCBI Taxonomy" id="2778364"/>
    <lineage>
        <taxon>Bacteria</taxon>
        <taxon>Bacillati</taxon>
        <taxon>Chloroflexota</taxon>
        <taxon>Ktedonobacteria</taxon>
        <taxon>Ktedonobacterales</taxon>
        <taxon>Ktedonobacteraceae</taxon>
        <taxon>Ktedonospora</taxon>
    </lineage>
</organism>
<dbReference type="PANTHER" id="PTHR44688:SF16">
    <property type="entry name" value="DNA-BINDING TRANSCRIPTIONAL ACTIVATOR DEVR_DOSR"/>
    <property type="match status" value="1"/>
</dbReference>
<dbReference type="InterPro" id="IPR027417">
    <property type="entry name" value="P-loop_NTPase"/>
</dbReference>
<keyword evidence="2" id="KW-0238">DNA-binding</keyword>
<reference evidence="5" key="1">
    <citation type="submission" date="2020-10" db="EMBL/GenBank/DDBJ databases">
        <title>Taxonomic study of unclassified bacteria belonging to the class Ktedonobacteria.</title>
        <authorList>
            <person name="Yabe S."/>
            <person name="Wang C.M."/>
            <person name="Zheng Y."/>
            <person name="Sakai Y."/>
            <person name="Cavaletti L."/>
            <person name="Monciardini P."/>
            <person name="Donadio S."/>
        </authorList>
    </citation>
    <scope>NUCLEOTIDE SEQUENCE</scope>
    <source>
        <strain evidence="5">SOSP1-1</strain>
    </source>
</reference>
<dbReference type="Pfam" id="PF13401">
    <property type="entry name" value="AAA_22"/>
    <property type="match status" value="1"/>
</dbReference>
<keyword evidence="1" id="KW-0805">Transcription regulation</keyword>
<evidence type="ECO:0000256" key="2">
    <source>
        <dbReference type="ARBA" id="ARBA00023125"/>
    </source>
</evidence>
<dbReference type="AlphaFoldDB" id="A0A8J3HXX8"/>
<dbReference type="SUPFAM" id="SSF46894">
    <property type="entry name" value="C-terminal effector domain of the bipartite response regulators"/>
    <property type="match status" value="1"/>
</dbReference>